<keyword evidence="1" id="KW-0059">Arsenical resistance</keyword>
<reference evidence="3 4" key="1">
    <citation type="submission" date="2012-02" db="EMBL/GenBank/DDBJ databases">
        <title>The Genome Sequence of Parabacteroides merdae CL03T12C32.</title>
        <authorList>
            <consortium name="The Broad Institute Genome Sequencing Platform"/>
            <person name="Earl A."/>
            <person name="Ward D."/>
            <person name="Feldgarden M."/>
            <person name="Gevers D."/>
            <person name="Zitomersky N.L."/>
            <person name="Coyne M.J."/>
            <person name="Comstock L.E."/>
            <person name="Young S.K."/>
            <person name="Zeng Q."/>
            <person name="Gargeya S."/>
            <person name="Fitzgerald M."/>
            <person name="Haas B."/>
            <person name="Abouelleil A."/>
            <person name="Alvarado L."/>
            <person name="Arachchi H.M."/>
            <person name="Berlin A."/>
            <person name="Chapman S.B."/>
            <person name="Gearin G."/>
            <person name="Goldberg J."/>
            <person name="Griggs A."/>
            <person name="Gujja S."/>
            <person name="Hansen M."/>
            <person name="Heiman D."/>
            <person name="Howarth C."/>
            <person name="Larimer J."/>
            <person name="Lui A."/>
            <person name="MacDonald P.J.P."/>
            <person name="McCowen C."/>
            <person name="Montmayeur A."/>
            <person name="Murphy C."/>
            <person name="Neiman D."/>
            <person name="Pearson M."/>
            <person name="Priest M."/>
            <person name="Roberts A."/>
            <person name="Saif S."/>
            <person name="Shea T."/>
            <person name="Sisk P."/>
            <person name="Stolte C."/>
            <person name="Sykes S."/>
            <person name="Wortman J."/>
            <person name="Nusbaum C."/>
            <person name="Birren B."/>
        </authorList>
    </citation>
    <scope>NUCLEOTIDE SEQUENCE [LARGE SCALE GENOMIC DNA]</scope>
    <source>
        <strain evidence="3 4">CL03T12C32</strain>
    </source>
</reference>
<dbReference type="PANTHER" id="PTHR43428">
    <property type="entry name" value="ARSENATE REDUCTASE"/>
    <property type="match status" value="1"/>
</dbReference>
<proteinExistence type="predicted"/>
<accession>K5ZSM7</accession>
<dbReference type="PANTHER" id="PTHR43428:SF1">
    <property type="entry name" value="ARSENATE REDUCTASE"/>
    <property type="match status" value="1"/>
</dbReference>
<evidence type="ECO:0000313" key="4">
    <source>
        <dbReference type="Proteomes" id="UP000006271"/>
    </source>
</evidence>
<dbReference type="EMBL" id="AGZQ01000006">
    <property type="protein sequence ID" value="EKN14531.1"/>
    <property type="molecule type" value="Genomic_DNA"/>
</dbReference>
<dbReference type="CDD" id="cd16345">
    <property type="entry name" value="LMWP_ArsC"/>
    <property type="match status" value="1"/>
</dbReference>
<comment type="caution">
    <text evidence="3">The sequence shown here is derived from an EMBL/GenBank/DDBJ whole genome shotgun (WGS) entry which is preliminary data.</text>
</comment>
<evidence type="ECO:0000259" key="2">
    <source>
        <dbReference type="SMART" id="SM00226"/>
    </source>
</evidence>
<dbReference type="Pfam" id="PF01451">
    <property type="entry name" value="LMWPc"/>
    <property type="match status" value="1"/>
</dbReference>
<dbReference type="Proteomes" id="UP000006271">
    <property type="component" value="Unassembled WGS sequence"/>
</dbReference>
<dbReference type="HOGENOM" id="CLU_071415_3_2_10"/>
<dbReference type="AlphaFoldDB" id="K5ZSM7"/>
<name>K5ZSM7_9BACT</name>
<dbReference type="InterPro" id="IPR036196">
    <property type="entry name" value="Ptyr_pPase_sf"/>
</dbReference>
<dbReference type="Gene3D" id="3.40.50.2300">
    <property type="match status" value="1"/>
</dbReference>
<dbReference type="SUPFAM" id="SSF52788">
    <property type="entry name" value="Phosphotyrosine protein phosphatases I"/>
    <property type="match status" value="1"/>
</dbReference>
<sequence>MERKIRVLILCTGNSCRSQMAHGFLQSFDEHIQVFSAGTNPAEKINPTVVEVMKEANIDISNHIPTSVTDYINDKWDYVITVCGGANETCPAFTGEVGKRLHIGFDDPSDAAGTPDFIRSEFIRVRNDIKDRFYQFYVSEIKKE</sequence>
<dbReference type="InterPro" id="IPR023485">
    <property type="entry name" value="Ptyr_pPase"/>
</dbReference>
<protein>
    <submittedName>
        <fullName evidence="3">Arsenate reductase (Thioredoxin)</fullName>
    </submittedName>
</protein>
<evidence type="ECO:0000256" key="1">
    <source>
        <dbReference type="ARBA" id="ARBA00022849"/>
    </source>
</evidence>
<organism evidence="3 4">
    <name type="scientific">Parabacteroides merdae CL03T12C32</name>
    <dbReference type="NCBI Taxonomy" id="999420"/>
    <lineage>
        <taxon>Bacteria</taxon>
        <taxon>Pseudomonadati</taxon>
        <taxon>Bacteroidota</taxon>
        <taxon>Bacteroidia</taxon>
        <taxon>Bacteroidales</taxon>
        <taxon>Tannerellaceae</taxon>
        <taxon>Parabacteroides</taxon>
    </lineage>
</organism>
<dbReference type="PATRIC" id="fig|999420.3.peg.1237"/>
<gene>
    <name evidence="3" type="ORF">HMPREF1060_01208</name>
</gene>
<feature type="domain" description="Phosphotyrosine protein phosphatase I" evidence="2">
    <location>
        <begin position="5"/>
        <end position="139"/>
    </location>
</feature>
<dbReference type="GO" id="GO:0046685">
    <property type="term" value="P:response to arsenic-containing substance"/>
    <property type="evidence" value="ECO:0007669"/>
    <property type="project" value="UniProtKB-KW"/>
</dbReference>
<evidence type="ECO:0000313" key="3">
    <source>
        <dbReference type="EMBL" id="EKN14531.1"/>
    </source>
</evidence>
<dbReference type="SMART" id="SM00226">
    <property type="entry name" value="LMWPc"/>
    <property type="match status" value="1"/>
</dbReference>